<reference evidence="2" key="1">
    <citation type="submission" date="2021-05" db="EMBL/GenBank/DDBJ databases">
        <title>A free-living protist that lacks canonical eukaryotic 1 DNA replication and segregation systems.</title>
        <authorList>
            <person name="Salas-Leiva D.E."/>
            <person name="Tromer E.C."/>
            <person name="Curtis B.A."/>
            <person name="Jerlstrom-Hultqvist J."/>
            <person name="Kolisko M."/>
            <person name="Yi Z."/>
            <person name="Salas-Leiva J.S."/>
            <person name="Gallot-Lavallee L."/>
            <person name="Kops G.J.P.L."/>
            <person name="Archibald J.M."/>
            <person name="Simpson A.G.B."/>
            <person name="Roger A.J."/>
        </authorList>
    </citation>
    <scope>NUCLEOTIDE SEQUENCE</scope>
    <source>
        <strain evidence="2">BICM</strain>
    </source>
</reference>
<dbReference type="GO" id="GO:0051015">
    <property type="term" value="F:actin filament binding"/>
    <property type="evidence" value="ECO:0007669"/>
    <property type="project" value="TreeGrafter"/>
</dbReference>
<organism evidence="2 3">
    <name type="scientific">Carpediemonas membranifera</name>
    <dbReference type="NCBI Taxonomy" id="201153"/>
    <lineage>
        <taxon>Eukaryota</taxon>
        <taxon>Metamonada</taxon>
        <taxon>Carpediemonas-like organisms</taxon>
        <taxon>Carpediemonas</taxon>
    </lineage>
</organism>
<dbReference type="InterPro" id="IPR001997">
    <property type="entry name" value="Calponin/LIMCH1"/>
</dbReference>
<evidence type="ECO:0000313" key="3">
    <source>
        <dbReference type="Proteomes" id="UP000717585"/>
    </source>
</evidence>
<comment type="caution">
    <text evidence="2">The sequence shown here is derived from an EMBL/GenBank/DDBJ whole genome shotgun (WGS) entry which is preliminary data.</text>
</comment>
<dbReference type="GO" id="GO:0015629">
    <property type="term" value="C:actin cytoskeleton"/>
    <property type="evidence" value="ECO:0007669"/>
    <property type="project" value="TreeGrafter"/>
</dbReference>
<dbReference type="AlphaFoldDB" id="A0A8J6ATQ1"/>
<dbReference type="GO" id="GO:0007015">
    <property type="term" value="P:actin filament organization"/>
    <property type="evidence" value="ECO:0007669"/>
    <property type="project" value="TreeGrafter"/>
</dbReference>
<dbReference type="GO" id="GO:0031032">
    <property type="term" value="P:actomyosin structure organization"/>
    <property type="evidence" value="ECO:0007669"/>
    <property type="project" value="InterPro"/>
</dbReference>
<dbReference type="SUPFAM" id="SSF47576">
    <property type="entry name" value="Calponin-homology domain, CH-domain"/>
    <property type="match status" value="1"/>
</dbReference>
<protein>
    <submittedName>
        <fullName evidence="2">Smooth muscle protein/calponin</fullName>
    </submittedName>
</protein>
<evidence type="ECO:0000259" key="1">
    <source>
        <dbReference type="PROSITE" id="PS50021"/>
    </source>
</evidence>
<dbReference type="Gene3D" id="1.10.418.10">
    <property type="entry name" value="Calponin-like domain"/>
    <property type="match status" value="1"/>
</dbReference>
<dbReference type="Proteomes" id="UP000717585">
    <property type="component" value="Unassembled WGS sequence"/>
</dbReference>
<keyword evidence="3" id="KW-1185">Reference proteome</keyword>
<dbReference type="InterPro" id="IPR001715">
    <property type="entry name" value="CH_dom"/>
</dbReference>
<sequence>MSDQPYRAPKLGMDKDSNDRMASKFNKQTADEALAWISQITGDKLEEDFHEVLKDGIALAKVMNAVQPGSVKVTNGKSPFVCMERATQFIAAARKYGVPEADLFSTVDLWEAQNLTQVLQTIESLGRVAQKKGASVPKFGVKLATQSKLNISEANRRRAAEAPTMMTDVGVPIEREVSLKHEINKIVK</sequence>
<proteinExistence type="predicted"/>
<gene>
    <name evidence="2" type="ORF">J8273_7519</name>
</gene>
<dbReference type="InterPro" id="IPR036872">
    <property type="entry name" value="CH_dom_sf"/>
</dbReference>
<dbReference type="Pfam" id="PF00307">
    <property type="entry name" value="CH"/>
    <property type="match status" value="1"/>
</dbReference>
<feature type="domain" description="Calponin-homology (CH)" evidence="1">
    <location>
        <begin position="27"/>
        <end position="130"/>
    </location>
</feature>
<dbReference type="PANTHER" id="PTHR47385">
    <property type="entry name" value="CALPONIN"/>
    <property type="match status" value="1"/>
</dbReference>
<dbReference type="EMBL" id="JAHDYR010000062">
    <property type="protein sequence ID" value="KAG9391245.1"/>
    <property type="molecule type" value="Genomic_DNA"/>
</dbReference>
<evidence type="ECO:0000313" key="2">
    <source>
        <dbReference type="EMBL" id="KAG9391245.1"/>
    </source>
</evidence>
<dbReference type="InterPro" id="IPR050606">
    <property type="entry name" value="Calponin-like"/>
</dbReference>
<dbReference type="SMART" id="SM00033">
    <property type="entry name" value="CH"/>
    <property type="match status" value="1"/>
</dbReference>
<dbReference type="PRINTS" id="PR00888">
    <property type="entry name" value="SM22CALPONIN"/>
</dbReference>
<dbReference type="InterPro" id="IPR003096">
    <property type="entry name" value="SM22_calponin"/>
</dbReference>
<dbReference type="OrthoDB" id="21595at2759"/>
<dbReference type="PROSITE" id="PS50021">
    <property type="entry name" value="CH"/>
    <property type="match status" value="1"/>
</dbReference>
<dbReference type="PANTHER" id="PTHR47385:SF14">
    <property type="entry name" value="TRANSGELIN"/>
    <property type="match status" value="1"/>
</dbReference>
<accession>A0A8J6ATQ1</accession>
<name>A0A8J6ATQ1_9EUKA</name>
<dbReference type="PRINTS" id="PR00889">
    <property type="entry name" value="CALPONIN"/>
</dbReference>